<dbReference type="AlphaFoldDB" id="A0A7J8EHE1"/>
<dbReference type="EMBL" id="JACASF010000014">
    <property type="protein sequence ID" value="KAF6434741.1"/>
    <property type="molecule type" value="Genomic_DNA"/>
</dbReference>
<accession>A0A7J8EHE1</accession>
<keyword evidence="3" id="KW-1185">Reference proteome</keyword>
<proteinExistence type="predicted"/>
<gene>
    <name evidence="2" type="ORF">HJG59_018929</name>
</gene>
<evidence type="ECO:0000313" key="3">
    <source>
        <dbReference type="Proteomes" id="UP000550707"/>
    </source>
</evidence>
<reference evidence="2 3" key="1">
    <citation type="journal article" date="2020" name="Nature">
        <title>Six reference-quality genomes reveal evolution of bat adaptations.</title>
        <authorList>
            <person name="Jebb D."/>
            <person name="Huang Z."/>
            <person name="Pippel M."/>
            <person name="Hughes G.M."/>
            <person name="Lavrichenko K."/>
            <person name="Devanna P."/>
            <person name="Winkler S."/>
            <person name="Jermiin L.S."/>
            <person name="Skirmuntt E.C."/>
            <person name="Katzourakis A."/>
            <person name="Burkitt-Gray L."/>
            <person name="Ray D.A."/>
            <person name="Sullivan K.A.M."/>
            <person name="Roscito J.G."/>
            <person name="Kirilenko B.M."/>
            <person name="Davalos L.M."/>
            <person name="Corthals A.P."/>
            <person name="Power M.L."/>
            <person name="Jones G."/>
            <person name="Ransome R.D."/>
            <person name="Dechmann D.K.N."/>
            <person name="Locatelli A.G."/>
            <person name="Puechmaille S.J."/>
            <person name="Fedrigo O."/>
            <person name="Jarvis E.D."/>
            <person name="Hiller M."/>
            <person name="Vernes S.C."/>
            <person name="Myers E.W."/>
            <person name="Teeling E.C."/>
        </authorList>
    </citation>
    <scope>NUCLEOTIDE SEQUENCE [LARGE SCALE GENOMIC DNA]</scope>
    <source>
        <strain evidence="2">MMolMol1</strain>
        <tissue evidence="2">Muscle</tissue>
    </source>
</reference>
<dbReference type="Proteomes" id="UP000550707">
    <property type="component" value="Unassembled WGS sequence"/>
</dbReference>
<organism evidence="2 3">
    <name type="scientific">Molossus molossus</name>
    <name type="common">Pallas' mastiff bat</name>
    <name type="synonym">Vespertilio molossus</name>
    <dbReference type="NCBI Taxonomy" id="27622"/>
    <lineage>
        <taxon>Eukaryota</taxon>
        <taxon>Metazoa</taxon>
        <taxon>Chordata</taxon>
        <taxon>Craniata</taxon>
        <taxon>Vertebrata</taxon>
        <taxon>Euteleostomi</taxon>
        <taxon>Mammalia</taxon>
        <taxon>Eutheria</taxon>
        <taxon>Laurasiatheria</taxon>
        <taxon>Chiroptera</taxon>
        <taxon>Yangochiroptera</taxon>
        <taxon>Molossidae</taxon>
        <taxon>Molossus</taxon>
    </lineage>
</organism>
<feature type="region of interest" description="Disordered" evidence="1">
    <location>
        <begin position="1"/>
        <end position="27"/>
    </location>
</feature>
<sequence length="126" mass="13892">MTDSSEDAPKLGPRPSQHIPKPQGTPLPKKILQRIFGTSQAFRSFDEIRPTVTGLTVPLKVREYASHPLTHKPQLYALGWSKSEPVPLPLSPVPTATTEDMSAWSKKTGSWLCCSSPVPSTWTPSW</sequence>
<evidence type="ECO:0000313" key="2">
    <source>
        <dbReference type="EMBL" id="KAF6434741.1"/>
    </source>
</evidence>
<name>A0A7J8EHE1_MOLMO</name>
<protein>
    <submittedName>
        <fullName evidence="2">Tetratricopeptide repeat domain 16</fullName>
    </submittedName>
</protein>
<comment type="caution">
    <text evidence="2">The sequence shown here is derived from an EMBL/GenBank/DDBJ whole genome shotgun (WGS) entry which is preliminary data.</text>
</comment>
<evidence type="ECO:0000256" key="1">
    <source>
        <dbReference type="SAM" id="MobiDB-lite"/>
    </source>
</evidence>